<proteinExistence type="predicted"/>
<dbReference type="AlphaFoldDB" id="Q1ISW7"/>
<gene>
    <name evidence="3" type="ordered locus">Acid345_1030</name>
</gene>
<dbReference type="EnsemblBacteria" id="ABF40033">
    <property type="protein sequence ID" value="ABF40033"/>
    <property type="gene ID" value="Acid345_1030"/>
</dbReference>
<keyword evidence="4" id="KW-1185">Reference proteome</keyword>
<keyword evidence="1" id="KW-0812">Transmembrane</keyword>
<reference evidence="3 4" key="1">
    <citation type="journal article" date="2009" name="Appl. Environ. Microbiol.">
        <title>Three genomes from the phylum Acidobacteria provide insight into the lifestyles of these microorganisms in soils.</title>
        <authorList>
            <person name="Ward N.L."/>
            <person name="Challacombe J.F."/>
            <person name="Janssen P.H."/>
            <person name="Henrissat B."/>
            <person name="Coutinho P.M."/>
            <person name="Wu M."/>
            <person name="Xie G."/>
            <person name="Haft D.H."/>
            <person name="Sait M."/>
            <person name="Badger J."/>
            <person name="Barabote R.D."/>
            <person name="Bradley B."/>
            <person name="Brettin T.S."/>
            <person name="Brinkac L.M."/>
            <person name="Bruce D."/>
            <person name="Creasy T."/>
            <person name="Daugherty S.C."/>
            <person name="Davidsen T.M."/>
            <person name="DeBoy R.T."/>
            <person name="Detter J.C."/>
            <person name="Dodson R.J."/>
            <person name="Durkin A.S."/>
            <person name="Ganapathy A."/>
            <person name="Gwinn-Giglio M."/>
            <person name="Han C.S."/>
            <person name="Khouri H."/>
            <person name="Kiss H."/>
            <person name="Kothari S.P."/>
            <person name="Madupu R."/>
            <person name="Nelson K.E."/>
            <person name="Nelson W.C."/>
            <person name="Paulsen I."/>
            <person name="Penn K."/>
            <person name="Ren Q."/>
            <person name="Rosovitz M.J."/>
            <person name="Selengut J.D."/>
            <person name="Shrivastava S."/>
            <person name="Sullivan S.A."/>
            <person name="Tapia R."/>
            <person name="Thompson L.S."/>
            <person name="Watkins K.L."/>
            <person name="Yang Q."/>
            <person name="Yu C."/>
            <person name="Zafar N."/>
            <person name="Zhou L."/>
            <person name="Kuske C.R."/>
        </authorList>
    </citation>
    <scope>NUCLEOTIDE SEQUENCE [LARGE SCALE GENOMIC DNA]</scope>
    <source>
        <strain evidence="3 4">Ellin345</strain>
    </source>
</reference>
<protein>
    <recommendedName>
        <fullName evidence="2">LiaI-LiaF-like transmembrane region domain-containing protein</fullName>
    </recommendedName>
</protein>
<dbReference type="InterPro" id="IPR043726">
    <property type="entry name" value="LiaI-LiaF-like_TM1"/>
</dbReference>
<accession>Q1ISW7</accession>
<evidence type="ECO:0000256" key="1">
    <source>
        <dbReference type="SAM" id="Phobius"/>
    </source>
</evidence>
<sequence>MYRYNRRCSCARCKAHALMAPAILVTMGVLFLLSEFGGWRVNFDHTWPMVLIVIGGVILAKRNGSMEGHVDPAQEYVVLQQAAVVANPAAMTPAPDQGNSEVQNG</sequence>
<evidence type="ECO:0000313" key="3">
    <source>
        <dbReference type="EMBL" id="ABF40033.1"/>
    </source>
</evidence>
<feature type="domain" description="LiaI-LiaF-like transmembrane region" evidence="2">
    <location>
        <begin position="20"/>
        <end position="59"/>
    </location>
</feature>
<evidence type="ECO:0000259" key="2">
    <source>
        <dbReference type="Pfam" id="PF18917"/>
    </source>
</evidence>
<dbReference type="Proteomes" id="UP000002432">
    <property type="component" value="Chromosome"/>
</dbReference>
<dbReference type="HOGENOM" id="CLU_2232980_0_0_0"/>
<name>Q1ISW7_KORVE</name>
<evidence type="ECO:0000313" key="4">
    <source>
        <dbReference type="Proteomes" id="UP000002432"/>
    </source>
</evidence>
<keyword evidence="1" id="KW-1133">Transmembrane helix</keyword>
<feature type="transmembrane region" description="Helical" evidence="1">
    <location>
        <begin position="15"/>
        <end position="33"/>
    </location>
</feature>
<dbReference type="Pfam" id="PF18917">
    <property type="entry name" value="LiaI-LiaF-like_TM1"/>
    <property type="match status" value="1"/>
</dbReference>
<dbReference type="EMBL" id="CP000360">
    <property type="protein sequence ID" value="ABF40033.1"/>
    <property type="molecule type" value="Genomic_DNA"/>
</dbReference>
<organism evidence="3 4">
    <name type="scientific">Koribacter versatilis (strain Ellin345)</name>
    <dbReference type="NCBI Taxonomy" id="204669"/>
    <lineage>
        <taxon>Bacteria</taxon>
        <taxon>Pseudomonadati</taxon>
        <taxon>Acidobacteriota</taxon>
        <taxon>Terriglobia</taxon>
        <taxon>Terriglobales</taxon>
        <taxon>Candidatus Korobacteraceae</taxon>
        <taxon>Candidatus Korobacter</taxon>
    </lineage>
</organism>
<dbReference type="STRING" id="204669.Acid345_1030"/>
<keyword evidence="1" id="KW-0472">Membrane</keyword>
<feature type="transmembrane region" description="Helical" evidence="1">
    <location>
        <begin position="45"/>
        <end position="60"/>
    </location>
</feature>
<dbReference type="KEGG" id="aba:Acid345_1030"/>